<accession>A0A1V9Z6A0</accession>
<reference evidence="2 3" key="1">
    <citation type="journal article" date="2014" name="Genome Biol. Evol.">
        <title>The secreted proteins of Achlya hypogyna and Thraustotheca clavata identify the ancestral oomycete secretome and reveal gene acquisitions by horizontal gene transfer.</title>
        <authorList>
            <person name="Misner I."/>
            <person name="Blouin N."/>
            <person name="Leonard G."/>
            <person name="Richards T.A."/>
            <person name="Lane C.E."/>
        </authorList>
    </citation>
    <scope>NUCLEOTIDE SEQUENCE [LARGE SCALE GENOMIC DNA]</scope>
    <source>
        <strain evidence="2 3">ATCC 34112</strain>
    </source>
</reference>
<keyword evidence="1" id="KW-0472">Membrane</keyword>
<dbReference type="OrthoDB" id="67317at2759"/>
<feature type="transmembrane region" description="Helical" evidence="1">
    <location>
        <begin position="65"/>
        <end position="82"/>
    </location>
</feature>
<evidence type="ECO:0000313" key="2">
    <source>
        <dbReference type="EMBL" id="OQR93509.1"/>
    </source>
</evidence>
<sequence>MSKQSCALCCSLLSAFGAIFLAIVGVLINSQPQYIKSLGKDTDSSPVFNTGKNLNKIWPQTDSDIAILYAALFAASVGVYFVESRKNEMSTSKYEQMSERIEGITNEKTPLLSR</sequence>
<comment type="caution">
    <text evidence="2">The sequence shown here is derived from an EMBL/GenBank/DDBJ whole genome shotgun (WGS) entry which is preliminary data.</text>
</comment>
<organism evidence="2 3">
    <name type="scientific">Thraustotheca clavata</name>
    <dbReference type="NCBI Taxonomy" id="74557"/>
    <lineage>
        <taxon>Eukaryota</taxon>
        <taxon>Sar</taxon>
        <taxon>Stramenopiles</taxon>
        <taxon>Oomycota</taxon>
        <taxon>Saprolegniomycetes</taxon>
        <taxon>Saprolegniales</taxon>
        <taxon>Achlyaceae</taxon>
        <taxon>Thraustotheca</taxon>
    </lineage>
</organism>
<evidence type="ECO:0000256" key="1">
    <source>
        <dbReference type="SAM" id="Phobius"/>
    </source>
</evidence>
<protein>
    <submittedName>
        <fullName evidence="2">Uncharacterized protein</fullName>
    </submittedName>
</protein>
<evidence type="ECO:0000313" key="3">
    <source>
        <dbReference type="Proteomes" id="UP000243217"/>
    </source>
</evidence>
<gene>
    <name evidence="2" type="ORF">THRCLA_22308</name>
</gene>
<dbReference type="AlphaFoldDB" id="A0A1V9Z6A0"/>
<keyword evidence="1" id="KW-1133">Transmembrane helix</keyword>
<dbReference type="Proteomes" id="UP000243217">
    <property type="component" value="Unassembled WGS sequence"/>
</dbReference>
<feature type="transmembrane region" description="Helical" evidence="1">
    <location>
        <begin position="7"/>
        <end position="28"/>
    </location>
</feature>
<keyword evidence="3" id="KW-1185">Reference proteome</keyword>
<proteinExistence type="predicted"/>
<keyword evidence="1" id="KW-0812">Transmembrane</keyword>
<name>A0A1V9Z6A0_9STRA</name>
<dbReference type="EMBL" id="JNBS01002246">
    <property type="protein sequence ID" value="OQR93509.1"/>
    <property type="molecule type" value="Genomic_DNA"/>
</dbReference>